<dbReference type="InterPro" id="IPR007419">
    <property type="entry name" value="BFD-like_2Fe2S-bd_dom"/>
</dbReference>
<evidence type="ECO:0000313" key="11">
    <source>
        <dbReference type="EMBL" id="SJM91395.1"/>
    </source>
</evidence>
<dbReference type="EMBL" id="FUKJ01000137">
    <property type="protein sequence ID" value="SJM91395.1"/>
    <property type="molecule type" value="Genomic_DNA"/>
</dbReference>
<dbReference type="Pfam" id="PF04324">
    <property type="entry name" value="Fer2_BFD"/>
    <property type="match status" value="1"/>
</dbReference>
<dbReference type="RefSeq" id="WP_256969509.1">
    <property type="nucleotide sequence ID" value="NZ_FUKJ01000137.1"/>
</dbReference>
<comment type="similarity">
    <text evidence="9">Belongs to the Bfd family.</text>
</comment>
<reference evidence="12" key="1">
    <citation type="submission" date="2017-02" db="EMBL/GenBank/DDBJ databases">
        <authorList>
            <person name="Daims H."/>
        </authorList>
    </citation>
    <scope>NUCLEOTIDE SEQUENCE [LARGE SCALE GENOMIC DNA]</scope>
</reference>
<dbReference type="Gene3D" id="1.10.10.1100">
    <property type="entry name" value="BFD-like [2Fe-2S]-binding domain"/>
    <property type="match status" value="1"/>
</dbReference>
<dbReference type="PANTHER" id="PTHR37424">
    <property type="entry name" value="BACTERIOFERRITIN-ASSOCIATED FERREDOXIN"/>
    <property type="match status" value="1"/>
</dbReference>
<evidence type="ECO:0000259" key="10">
    <source>
        <dbReference type="Pfam" id="PF04324"/>
    </source>
</evidence>
<evidence type="ECO:0000256" key="6">
    <source>
        <dbReference type="ARBA" id="ARBA00023014"/>
    </source>
</evidence>
<accession>A0A1R4H570</accession>
<keyword evidence="12" id="KW-1185">Reference proteome</keyword>
<gene>
    <name evidence="11" type="ORF">CRENPOLYSF2_2210003</name>
</gene>
<keyword evidence="2" id="KW-0001">2Fe-2S</keyword>
<evidence type="ECO:0000256" key="4">
    <source>
        <dbReference type="ARBA" id="ARBA00022982"/>
    </source>
</evidence>
<keyword evidence="4" id="KW-0249">Electron transport</keyword>
<dbReference type="InterPro" id="IPR041854">
    <property type="entry name" value="BFD-like_2Fe2S-bd_dom_sf"/>
</dbReference>
<evidence type="ECO:0000256" key="2">
    <source>
        <dbReference type="ARBA" id="ARBA00022714"/>
    </source>
</evidence>
<organism evidence="11 12">
    <name type="scientific">Crenothrix polyspora</name>
    <dbReference type="NCBI Taxonomy" id="360316"/>
    <lineage>
        <taxon>Bacteria</taxon>
        <taxon>Pseudomonadati</taxon>
        <taxon>Pseudomonadota</taxon>
        <taxon>Gammaproteobacteria</taxon>
        <taxon>Methylococcales</taxon>
        <taxon>Crenotrichaceae</taxon>
        <taxon>Crenothrix</taxon>
    </lineage>
</organism>
<dbReference type="AlphaFoldDB" id="A0A1R4H570"/>
<comment type="cofactor">
    <cofactor evidence="7">
        <name>[2Fe-2S] cluster</name>
        <dbReference type="ChEBI" id="CHEBI:190135"/>
    </cofactor>
</comment>
<dbReference type="PANTHER" id="PTHR37424:SF1">
    <property type="entry name" value="BACTERIOFERRITIN-ASSOCIATED FERREDOXIN"/>
    <property type="match status" value="1"/>
</dbReference>
<dbReference type="GO" id="GO:0051537">
    <property type="term" value="F:2 iron, 2 sulfur cluster binding"/>
    <property type="evidence" value="ECO:0007669"/>
    <property type="project" value="UniProtKB-KW"/>
</dbReference>
<evidence type="ECO:0000256" key="7">
    <source>
        <dbReference type="ARBA" id="ARBA00034078"/>
    </source>
</evidence>
<evidence type="ECO:0000313" key="12">
    <source>
        <dbReference type="Proteomes" id="UP000195442"/>
    </source>
</evidence>
<dbReference type="Proteomes" id="UP000195442">
    <property type="component" value="Unassembled WGS sequence"/>
</dbReference>
<evidence type="ECO:0000256" key="9">
    <source>
        <dbReference type="ARBA" id="ARBA00046332"/>
    </source>
</evidence>
<evidence type="ECO:0000256" key="5">
    <source>
        <dbReference type="ARBA" id="ARBA00023004"/>
    </source>
</evidence>
<evidence type="ECO:0000256" key="8">
    <source>
        <dbReference type="ARBA" id="ARBA00039386"/>
    </source>
</evidence>
<proteinExistence type="inferred from homology"/>
<keyword evidence="6" id="KW-0411">Iron-sulfur</keyword>
<evidence type="ECO:0000256" key="1">
    <source>
        <dbReference type="ARBA" id="ARBA00022448"/>
    </source>
</evidence>
<protein>
    <recommendedName>
        <fullName evidence="8">Bacterioferritin-associated ferredoxin</fullName>
    </recommendedName>
</protein>
<keyword evidence="1" id="KW-0813">Transport</keyword>
<sequence>MYVCVCKAVTDAQILTAIENGVCTRKKLTHCFGIGKDCGKCNKEVSALLEQSAAMNQAIEQPSKNLWLVRQTAHQ</sequence>
<dbReference type="InterPro" id="IPR052371">
    <property type="entry name" value="BFD-associated_ferredoxin"/>
</dbReference>
<evidence type="ECO:0000256" key="3">
    <source>
        <dbReference type="ARBA" id="ARBA00022723"/>
    </source>
</evidence>
<dbReference type="GO" id="GO:0046872">
    <property type="term" value="F:metal ion binding"/>
    <property type="evidence" value="ECO:0007669"/>
    <property type="project" value="UniProtKB-KW"/>
</dbReference>
<keyword evidence="3" id="KW-0479">Metal-binding</keyword>
<feature type="domain" description="BFD-like [2Fe-2S]-binding" evidence="10">
    <location>
        <begin position="2"/>
        <end position="50"/>
    </location>
</feature>
<name>A0A1R4H570_9GAMM</name>
<keyword evidence="5" id="KW-0408">Iron</keyword>